<dbReference type="WBParaSite" id="Pan_g14049.t1">
    <property type="protein sequence ID" value="Pan_g14049.t1"/>
    <property type="gene ID" value="Pan_g14049"/>
</dbReference>
<keyword evidence="1" id="KW-1185">Reference proteome</keyword>
<sequence>MPYPVAKLPYGLRCRFHDLAAPLERYNLQIAAGNAAICPPMQTIEKCKIFTLLCENGVTTLYHRNGSSDPDKLMVLNENSLVCGNHFSFFKASVDYLTSTILQQILMKPNLLDLSMCDFSNNFLTTLRPFVVDCTRLQININSSVSFNDLVTTFPRLDKLIIRVSPHLPRTWLTELLQFSGRLTFLQFNMCSGIFNNVTCDELVTFLKAQKRGFRLVLDSLSITPEKRKTPTVG</sequence>
<evidence type="ECO:0000313" key="2">
    <source>
        <dbReference type="WBParaSite" id="Pan_g14049.t1"/>
    </source>
</evidence>
<reference evidence="2" key="2">
    <citation type="submission" date="2020-10" db="UniProtKB">
        <authorList>
            <consortium name="WormBaseParasite"/>
        </authorList>
    </citation>
    <scope>IDENTIFICATION</scope>
</reference>
<reference evidence="1" key="1">
    <citation type="journal article" date="2013" name="Genetics">
        <title>The draft genome and transcriptome of Panagrellus redivivus are shaped by the harsh demands of a free-living lifestyle.</title>
        <authorList>
            <person name="Srinivasan J."/>
            <person name="Dillman A.R."/>
            <person name="Macchietto M.G."/>
            <person name="Heikkinen L."/>
            <person name="Lakso M."/>
            <person name="Fracchia K.M."/>
            <person name="Antoshechkin I."/>
            <person name="Mortazavi A."/>
            <person name="Wong G."/>
            <person name="Sternberg P.W."/>
        </authorList>
    </citation>
    <scope>NUCLEOTIDE SEQUENCE [LARGE SCALE GENOMIC DNA]</scope>
    <source>
        <strain evidence="1">MT8872</strain>
    </source>
</reference>
<evidence type="ECO:0000313" key="1">
    <source>
        <dbReference type="Proteomes" id="UP000492821"/>
    </source>
</evidence>
<proteinExistence type="predicted"/>
<protein>
    <submittedName>
        <fullName evidence="2">F-box domain-containing protein</fullName>
    </submittedName>
</protein>
<dbReference type="Proteomes" id="UP000492821">
    <property type="component" value="Unassembled WGS sequence"/>
</dbReference>
<accession>A0A7E4UYK3</accession>
<name>A0A7E4UYK3_PANRE</name>
<dbReference type="AlphaFoldDB" id="A0A7E4UYK3"/>
<organism evidence="1 2">
    <name type="scientific">Panagrellus redivivus</name>
    <name type="common">Microworm</name>
    <dbReference type="NCBI Taxonomy" id="6233"/>
    <lineage>
        <taxon>Eukaryota</taxon>
        <taxon>Metazoa</taxon>
        <taxon>Ecdysozoa</taxon>
        <taxon>Nematoda</taxon>
        <taxon>Chromadorea</taxon>
        <taxon>Rhabditida</taxon>
        <taxon>Tylenchina</taxon>
        <taxon>Panagrolaimomorpha</taxon>
        <taxon>Panagrolaimoidea</taxon>
        <taxon>Panagrolaimidae</taxon>
        <taxon>Panagrellus</taxon>
    </lineage>
</organism>